<gene>
    <name evidence="8" type="primary">frr</name>
    <name evidence="8" type="ordered locus">SNE_A02410</name>
</gene>
<dbReference type="HOGENOM" id="CLU_073981_2_1_0"/>
<dbReference type="PANTHER" id="PTHR20982:SF3">
    <property type="entry name" value="MITOCHONDRIAL RIBOSOME RECYCLING FACTOR PSEUDO 1"/>
    <property type="match status" value="1"/>
</dbReference>
<dbReference type="FunFam" id="1.10.132.20:FF:000001">
    <property type="entry name" value="Ribosome-recycling factor"/>
    <property type="match status" value="1"/>
</dbReference>
<dbReference type="KEGG" id="sng:SNE_A02410"/>
<dbReference type="CDD" id="cd00520">
    <property type="entry name" value="RRF"/>
    <property type="match status" value="1"/>
</dbReference>
<dbReference type="GO" id="GO:0006412">
    <property type="term" value="P:translation"/>
    <property type="evidence" value="ECO:0007669"/>
    <property type="project" value="UniProtKB-KW"/>
</dbReference>
<reference evidence="8 9" key="2">
    <citation type="journal article" date="2011" name="Mol. Biol. Evol.">
        <title>Unity in variety--the pan-genome of the Chlamydiae.</title>
        <authorList>
            <person name="Collingro A."/>
            <person name="Tischler P."/>
            <person name="Weinmaier T."/>
            <person name="Penz T."/>
            <person name="Heinz E."/>
            <person name="Brunham R.C."/>
            <person name="Read T.D."/>
            <person name="Bavoil P.M."/>
            <person name="Sachse K."/>
            <person name="Kahane S."/>
            <person name="Friedman M.G."/>
            <person name="Rattei T."/>
            <person name="Myers G.S."/>
            <person name="Horn M."/>
        </authorList>
    </citation>
    <scope>NUCLEOTIDE SEQUENCE [LARGE SCALE GENOMIC DNA]</scope>
    <source>
        <strain evidence="9">ATCC VR-1471 / Z</strain>
    </source>
</reference>
<sequence>MDETKKNMQSALDHLADELKHLRTNRPNPAILDSVVVEVYGAEMKIRDLASVSISEGRQLLVTPFDPQTAGPIGKGIEKANLGLQAIVDNHVVRVPIPPMSADLRKGIAKEAKDKSEKTKVIIRDHRRKANDMVKKKKSDGEISEDEQKKNEKLIQDLTDQFCKKVDELYTLKEKDILEV</sequence>
<feature type="compositionally biased region" description="Basic and acidic residues" evidence="6">
    <location>
        <begin position="125"/>
        <end position="134"/>
    </location>
</feature>
<feature type="domain" description="Ribosome recycling factor" evidence="7">
    <location>
        <begin position="16"/>
        <end position="178"/>
    </location>
</feature>
<evidence type="ECO:0000313" key="9">
    <source>
        <dbReference type="Proteomes" id="UP000000496"/>
    </source>
</evidence>
<dbReference type="SUPFAM" id="SSF55194">
    <property type="entry name" value="Ribosome recycling factor, RRF"/>
    <property type="match status" value="1"/>
</dbReference>
<dbReference type="GO" id="GO:0005737">
    <property type="term" value="C:cytoplasm"/>
    <property type="evidence" value="ECO:0007669"/>
    <property type="project" value="UniProtKB-SubCell"/>
</dbReference>
<proteinExistence type="inferred from homology"/>
<dbReference type="STRING" id="331113.SNE_A02410"/>
<dbReference type="AlphaFoldDB" id="F8L5X6"/>
<dbReference type="InterPro" id="IPR002661">
    <property type="entry name" value="Ribosome_recyc_fac"/>
</dbReference>
<evidence type="ECO:0000256" key="1">
    <source>
        <dbReference type="ARBA" id="ARBA00004496"/>
    </source>
</evidence>
<dbReference type="Pfam" id="PF01765">
    <property type="entry name" value="RRF"/>
    <property type="match status" value="1"/>
</dbReference>
<comment type="similarity">
    <text evidence="2">Belongs to the RRF family.</text>
</comment>
<dbReference type="GO" id="GO:0043023">
    <property type="term" value="F:ribosomal large subunit binding"/>
    <property type="evidence" value="ECO:0007669"/>
    <property type="project" value="TreeGrafter"/>
</dbReference>
<reference key="1">
    <citation type="journal article" date="2011" name="Mol. Biol. Evol.">
        <title>Unity in variety -- the pan-genome of the Chlamydiae.</title>
        <authorList>
            <person name="Collingro A."/>
            <person name="Tischler P."/>
            <person name="Weinmaier T."/>
            <person name="Penz T."/>
            <person name="Heinz E."/>
            <person name="Brunham R.C."/>
            <person name="Read T.D."/>
            <person name="Bavoil P.M."/>
            <person name="Sachse K."/>
            <person name="Kahane S."/>
            <person name="Friedman M.G."/>
            <person name="Rattei T."/>
            <person name="Myers G.S.A."/>
            <person name="Horn M."/>
        </authorList>
    </citation>
    <scope>NUCLEOTIDE SEQUENCE</scope>
    <source>
        <strain>Z</strain>
    </source>
</reference>
<keyword evidence="3" id="KW-0963">Cytoplasm</keyword>
<evidence type="ECO:0000259" key="7">
    <source>
        <dbReference type="Pfam" id="PF01765"/>
    </source>
</evidence>
<accession>F8L5X6</accession>
<evidence type="ECO:0000256" key="6">
    <source>
        <dbReference type="SAM" id="MobiDB-lite"/>
    </source>
</evidence>
<dbReference type="EMBL" id="FR872582">
    <property type="protein sequence ID" value="CCB88118.1"/>
    <property type="molecule type" value="Genomic_DNA"/>
</dbReference>
<dbReference type="Gene3D" id="1.10.132.20">
    <property type="entry name" value="Ribosome-recycling factor"/>
    <property type="match status" value="1"/>
</dbReference>
<comment type="subcellular location">
    <subcellularLocation>
        <location evidence="1">Cytoplasm</location>
    </subcellularLocation>
</comment>
<evidence type="ECO:0000256" key="3">
    <source>
        <dbReference type="ARBA" id="ARBA00022490"/>
    </source>
</evidence>
<protein>
    <submittedName>
        <fullName evidence="8">Ribosome-recycling factor</fullName>
    </submittedName>
</protein>
<dbReference type="InterPro" id="IPR023584">
    <property type="entry name" value="Ribosome_recyc_fac_dom"/>
</dbReference>
<organism evidence="8 9">
    <name type="scientific">Simkania negevensis (strain ATCC VR-1471 / DSM 27360 / Z)</name>
    <dbReference type="NCBI Taxonomy" id="331113"/>
    <lineage>
        <taxon>Bacteria</taxon>
        <taxon>Pseudomonadati</taxon>
        <taxon>Chlamydiota</taxon>
        <taxon>Chlamydiia</taxon>
        <taxon>Parachlamydiales</taxon>
        <taxon>Simkaniaceae</taxon>
        <taxon>Simkania</taxon>
    </lineage>
</organism>
<dbReference type="NCBIfam" id="TIGR00496">
    <property type="entry name" value="frr"/>
    <property type="match status" value="1"/>
</dbReference>
<feature type="region of interest" description="Disordered" evidence="6">
    <location>
        <begin position="125"/>
        <end position="150"/>
    </location>
</feature>
<dbReference type="RefSeq" id="WP_013942585.1">
    <property type="nucleotide sequence ID" value="NC_015713.1"/>
</dbReference>
<comment type="function">
    <text evidence="5">Responsible for the release of ribosomes from messenger RNA at the termination of protein biosynthesis. May increase the efficiency of translation by recycling ribosomes from one round of translation to another.</text>
</comment>
<name>F8L5X6_SIMNZ</name>
<evidence type="ECO:0000313" key="8">
    <source>
        <dbReference type="EMBL" id="CCB88118.1"/>
    </source>
</evidence>
<dbReference type="eggNOG" id="COG0233">
    <property type="taxonomic scope" value="Bacteria"/>
</dbReference>
<dbReference type="Gene3D" id="3.30.1360.40">
    <property type="match status" value="1"/>
</dbReference>
<dbReference type="Proteomes" id="UP000000496">
    <property type="component" value="Chromosome gsn.131"/>
</dbReference>
<evidence type="ECO:0000256" key="2">
    <source>
        <dbReference type="ARBA" id="ARBA00005912"/>
    </source>
</evidence>
<dbReference type="InterPro" id="IPR036191">
    <property type="entry name" value="RRF_sf"/>
</dbReference>
<keyword evidence="4" id="KW-0648">Protein biosynthesis</keyword>
<evidence type="ECO:0000256" key="4">
    <source>
        <dbReference type="ARBA" id="ARBA00022917"/>
    </source>
</evidence>
<keyword evidence="9" id="KW-1185">Reference proteome</keyword>
<dbReference type="FunFam" id="3.30.1360.40:FF:000001">
    <property type="entry name" value="Ribosome-recycling factor"/>
    <property type="match status" value="1"/>
</dbReference>
<dbReference type="PANTHER" id="PTHR20982">
    <property type="entry name" value="RIBOSOME RECYCLING FACTOR"/>
    <property type="match status" value="1"/>
</dbReference>
<evidence type="ECO:0000256" key="5">
    <source>
        <dbReference type="ARBA" id="ARBA00025050"/>
    </source>
</evidence>